<dbReference type="InterPro" id="IPR027417">
    <property type="entry name" value="P-loop_NTPase"/>
</dbReference>
<dbReference type="Proteomes" id="UP000516013">
    <property type="component" value="Plasmid p-r.curvispora1"/>
</dbReference>
<evidence type="ECO:0000313" key="4">
    <source>
        <dbReference type="EMBL" id="QNP31430.1"/>
    </source>
</evidence>
<dbReference type="GO" id="GO:0003676">
    <property type="term" value="F:nucleic acid binding"/>
    <property type="evidence" value="ECO:0007669"/>
    <property type="project" value="InterPro"/>
</dbReference>
<dbReference type="InterPro" id="IPR001650">
    <property type="entry name" value="Helicase_C-like"/>
</dbReference>
<evidence type="ECO:0000259" key="3">
    <source>
        <dbReference type="PROSITE" id="PS51192"/>
    </source>
</evidence>
<dbReference type="EMBL" id="CP060823">
    <property type="protein sequence ID" value="QNP31430.1"/>
    <property type="molecule type" value="Genomic_DNA"/>
</dbReference>
<accession>A0A7H0F5W4</accession>
<keyword evidence="4" id="KW-0614">Plasmid</keyword>
<proteinExistence type="predicted"/>
<evidence type="ECO:0000313" key="5">
    <source>
        <dbReference type="Proteomes" id="UP000516013"/>
    </source>
</evidence>
<dbReference type="InterPro" id="IPR011545">
    <property type="entry name" value="DEAD/DEAH_box_helicase_dom"/>
</dbReference>
<geneLocation type="plasmid" evidence="4 5">
    <name>p-r.curvispora1</name>
</geneLocation>
<keyword evidence="4" id="KW-0347">Helicase</keyword>
<protein>
    <submittedName>
        <fullName evidence="4">DEAD/DEAH box helicase</fullName>
    </submittedName>
</protein>
<dbReference type="SMART" id="SM00490">
    <property type="entry name" value="HELICc"/>
    <property type="match status" value="1"/>
</dbReference>
<dbReference type="SMART" id="SM00487">
    <property type="entry name" value="DEXDc"/>
    <property type="match status" value="1"/>
</dbReference>
<keyword evidence="2" id="KW-0067">ATP-binding</keyword>
<keyword evidence="4" id="KW-0378">Hydrolase</keyword>
<keyword evidence="1" id="KW-0547">Nucleotide-binding</keyword>
<feature type="domain" description="Helicase ATP-binding" evidence="3">
    <location>
        <begin position="103"/>
        <end position="305"/>
    </location>
</feature>
<organism evidence="4 5">
    <name type="scientific">Cylindrospermopsis curvispora GIHE-G1</name>
    <dbReference type="NCBI Taxonomy" id="2666332"/>
    <lineage>
        <taxon>Bacteria</taxon>
        <taxon>Bacillati</taxon>
        <taxon>Cyanobacteriota</taxon>
        <taxon>Cyanophyceae</taxon>
        <taxon>Nostocales</taxon>
        <taxon>Aphanizomenonaceae</taxon>
        <taxon>Cylindrospermopsis</taxon>
    </lineage>
</organism>
<dbReference type="GO" id="GO:0043138">
    <property type="term" value="F:3'-5' DNA helicase activity"/>
    <property type="evidence" value="ECO:0007669"/>
    <property type="project" value="TreeGrafter"/>
</dbReference>
<dbReference type="Gene3D" id="3.40.50.300">
    <property type="entry name" value="P-loop containing nucleotide triphosphate hydrolases"/>
    <property type="match status" value="2"/>
</dbReference>
<keyword evidence="5" id="KW-1185">Reference proteome</keyword>
<dbReference type="Pfam" id="PF09369">
    <property type="entry name" value="MZB"/>
    <property type="match status" value="1"/>
</dbReference>
<dbReference type="Pfam" id="PF00270">
    <property type="entry name" value="DEAD"/>
    <property type="match status" value="1"/>
</dbReference>
<name>A0A7H0F5W4_9CYAN</name>
<dbReference type="GO" id="GO:0005524">
    <property type="term" value="F:ATP binding"/>
    <property type="evidence" value="ECO:0007669"/>
    <property type="project" value="UniProtKB-KW"/>
</dbReference>
<dbReference type="SUPFAM" id="SSF52540">
    <property type="entry name" value="P-loop containing nucleoside triphosphate hydrolases"/>
    <property type="match status" value="2"/>
</dbReference>
<dbReference type="PANTHER" id="PTHR47957:SF3">
    <property type="entry name" value="ATP-DEPENDENT HELICASE HRQ1"/>
    <property type="match status" value="1"/>
</dbReference>
<evidence type="ECO:0000256" key="1">
    <source>
        <dbReference type="ARBA" id="ARBA00022741"/>
    </source>
</evidence>
<dbReference type="InterPro" id="IPR018973">
    <property type="entry name" value="MZB"/>
</dbReference>
<dbReference type="PROSITE" id="PS51192">
    <property type="entry name" value="HELICASE_ATP_BIND_1"/>
    <property type="match status" value="1"/>
</dbReference>
<dbReference type="GO" id="GO:0006289">
    <property type="term" value="P:nucleotide-excision repair"/>
    <property type="evidence" value="ECO:0007669"/>
    <property type="project" value="TreeGrafter"/>
</dbReference>
<dbReference type="PANTHER" id="PTHR47957">
    <property type="entry name" value="ATP-DEPENDENT HELICASE HRQ1"/>
    <property type="match status" value="1"/>
</dbReference>
<gene>
    <name evidence="4" type="ORF">IAR63_17735</name>
</gene>
<sequence length="2182" mass="250086">MIPSVLANQIRNYVEDFISTTFHPTNSPFKNLIGDFLHPPIIREREGESGEESGVYQPGNNVCKGPYVSLGMPFKTGSIGRDFFPHIPLDFIPYLHQQEAFTRLMPPHYHSTLIATGTGSGKTECFLIPVLEHCRIYSQEGGIKAILIYPMNALATDQAKRIAKFINSIPSLKGKVTAGLYVGEEDENPTKVMTKEKVITDKQILLASPPDILLTNYKMLDYLLIQPNSQSLWQNNQPNTLRYLVVDEFHTFDGAQGTDLACLLRRLKYRLQVPENFLTCVGTSATLGVGSNAKGSGNILRYAETIFQECFDDQALIEEKRIPDMEFLAGSLLNVIPIPTQDYKEVLSAENYLFPADYIRAQAELWLQRSGGYGISEPGADLGEEWCLELGRDLKTLPIVHNLVRILSKKSYTYDEIIEQIGRRLHFPNNNSPENRYFNFLLLDSIFSLMAVARSQDVANSSVVRPWANLKVHVWFRELKRMVATVEPTPRLLFSDDLTAEIKEKTKTMPVIHCRSCGMTGWGAIKRSQNDDKLILNLQDFYQAFFSYNPLTCFIFPKNNPKNNLDPAFAARLCSKCLKINLPDAVTCHSCNSQELIDVEIPDILKVKKANKQSKSVSTHDCPYCQATNSLSILGSQAASLTSTIVSTLYTTQFNQDKKLLAFSDSVQDAAHRAGFYNSRTYRTTLRTAIFQAVQNLSAGEGKISLKQLVEGFSDYWLTTLTKEGDKDYTKYVATFLPSDLHWLQEWEKLIENPDSLSKEELTRLLSFLKKRLEWEVVAQFSHRATIGTTLESSGLCSVGFNQSIIEQSVQELIIYLNNEIELLHGVSYPKVHEFIFGILNHLRLLGGIYQPVVANHGYIETGGNHFVWSKLWFMPKFSYSATIPRFLTTNNGENSWEAVFSNSTRGSWCENWTERVFSSFGLLMREQCKQILYQTLDILTKTKILERRKSEKGDVWGIPMNVMEIFPQGDVFLCDSCNHSVTLSPHAGVGGACYNSKCNGKYQIPSSGLVYYSQLYQRGQVHRVFAQEHTSMLSRPHRENLERLFITSARACDPNLISATSTLEMGINIGDLSSIVLCSIPPNSANFQQRVGRAGRKQGNALISAIATGKAHDLFFYADPGELIDGRVEPAGCYLNAAAILKRQLTAFCLDCWVTQGVSKEELPIQLQKSLDAVDKCDEGRFPYTWLKFIERHKKKLLDDFLSLFTNLREGREKTRDNTQYEDYNRVDGEYLRKELGAFIGITPGDGIHLDILERLKEINKERKRIKNLIDSIGRTIKKMGEKPDAIQNLPNNQDLKQELEEEKLAFQQLIKEINQKNLFNFLTDEGMLPNYTFPQAGVTLRSVILRRQKLDEDSSNRETTYKNLTPFAYTYERPSQIAIRELVPGCVFYAEGRSITIDQIDLKLSEPEKWRICRNCHYAAPDFSNSQKTCPRCGDTMWGDQGRLHDVLRLKQVIATTSDRESRFGDENEDRDSSFFKNHLLVDFDPSFKEYTYLVKSTEFPFGFEYISRTKFREINLGKTLPHGKNVEIAGENFFTEGFRICKGCGKILRKNNTQSSREREHALTCKWRERPEAAETIETLYLYREFESESIRFLMPDQRFWSEQGLHSFIAALQLGLKQKFGGRVDHLQITQVQEPQPDNKLRKSFLYLYDTVPGGTGYLRQLCENRVDSRPEDLRQVFQQALNVLINCSCQERGEDGCYKCLFAYRNSFHQDFTSSKVAQSLLSEILNHWSDLGEEKSQNLSGLSINSDLESELESKFIQALTSYTRNGEETKLQPLLLHGKKAYYLKIGEMAWNIELQVPLGKEEGLPLNCRADFVFYPAHSRVNSLPIVVFTDGWEYHQERIDQDLEQRLGIIKTGDYWCWSLTWADIDKQLNQKTTFYNSTTDYGGTKSGTDSSLNNPQINQRRKELYEHYQCSQLAHLEDKSSWEWLMDYLYSPIDSLWQNWALLRTILQAQKKNQTPPAIEDFLAPQLEMWNRPQNYHSGVIELSKNLEIFTLVDHKRNKELNKNGSLVLIRLQEIYQSDWQEMLRMLNLYQFLPYTYAMTTTSDRDNLSTMVPTWETRLDTNIHNNISRGVNKEWQSIKELIIEEDLVPWIDQMIENQWNLPVVGYELENKKGAVIASAELSWVEEKVSIVTTVEDKHIFEQTGWHSLLVEEVSSQIENLNQFLKTTIKERR</sequence>
<evidence type="ECO:0000256" key="2">
    <source>
        <dbReference type="ARBA" id="ARBA00022840"/>
    </source>
</evidence>
<dbReference type="InterPro" id="IPR014001">
    <property type="entry name" value="Helicase_ATP-bd"/>
</dbReference>
<dbReference type="GO" id="GO:0036297">
    <property type="term" value="P:interstrand cross-link repair"/>
    <property type="evidence" value="ECO:0007669"/>
    <property type="project" value="TreeGrafter"/>
</dbReference>
<dbReference type="Pfam" id="PF00271">
    <property type="entry name" value="Helicase_C"/>
    <property type="match status" value="1"/>
</dbReference>
<dbReference type="RefSeq" id="WP_187707595.1">
    <property type="nucleotide sequence ID" value="NZ_CP060823.1"/>
</dbReference>
<reference evidence="4 5" key="1">
    <citation type="submission" date="2020-08" db="EMBL/GenBank/DDBJ databases">
        <title>Complete genome sequence of Raphidiopsis curvispora isolated from drinking water reservoir in South Korea.</title>
        <authorList>
            <person name="Jeong J."/>
        </authorList>
    </citation>
    <scope>NUCLEOTIDE SEQUENCE [LARGE SCALE GENOMIC DNA]</scope>
    <source>
        <strain evidence="4 5">GIHE-G1</strain>
        <plasmid evidence="4 5">p-r.curvispora1</plasmid>
    </source>
</reference>
<dbReference type="KEGG" id="ccur:IAR63_17735"/>